<accession>A0AAJ2F2Z9</accession>
<dbReference type="SUPFAM" id="SSF54523">
    <property type="entry name" value="Pili subunits"/>
    <property type="match status" value="1"/>
</dbReference>
<dbReference type="GO" id="GO:0015628">
    <property type="term" value="P:protein secretion by the type II secretion system"/>
    <property type="evidence" value="ECO:0007669"/>
    <property type="project" value="InterPro"/>
</dbReference>
<keyword evidence="3" id="KW-1003">Cell membrane</keyword>
<dbReference type="Gene3D" id="3.55.40.10">
    <property type="entry name" value="minor pseudopilin epsh domain"/>
    <property type="match status" value="1"/>
</dbReference>
<evidence type="ECO:0000256" key="1">
    <source>
        <dbReference type="ARBA" id="ARBA00004377"/>
    </source>
</evidence>
<dbReference type="RefSeq" id="WP_209820657.1">
    <property type="nucleotide sequence ID" value="NZ_JAVDTL010000010.1"/>
</dbReference>
<evidence type="ECO:0000256" key="10">
    <source>
        <dbReference type="ARBA" id="ARBA00030775"/>
    </source>
</evidence>
<sequence>MTTDAPVLICRRSTGFTLIELLVTLALAAILGSLAAPAVRDFIVRSKLTNLSAEFTGSVLKARNEAVNRNTCVTMCMSSSAGDAAPACTTTGTDWQVGWIAFLNPTCDSGANSPTDSINMLLARPSMGSDFYLQTQNNRKKITFNARGVPGLGSAGQFNIIYQDVNNALNDKYSVNICMDGLGRTRAIPYSQTCAGYN</sequence>
<evidence type="ECO:0000313" key="13">
    <source>
        <dbReference type="EMBL" id="MDR6839666.1"/>
    </source>
</evidence>
<dbReference type="NCBIfam" id="TIGR02532">
    <property type="entry name" value="IV_pilin_GFxxxE"/>
    <property type="match status" value="1"/>
</dbReference>
<comment type="similarity">
    <text evidence="9">Belongs to the GSP H family.</text>
</comment>
<keyword evidence="5" id="KW-0997">Cell inner membrane</keyword>
<organism evidence="12 15">
    <name type="scientific">Acidovorax delafieldii</name>
    <name type="common">Pseudomonas delafieldii</name>
    <dbReference type="NCBI Taxonomy" id="47920"/>
    <lineage>
        <taxon>Bacteria</taxon>
        <taxon>Pseudomonadati</taxon>
        <taxon>Pseudomonadota</taxon>
        <taxon>Betaproteobacteria</taxon>
        <taxon>Burkholderiales</taxon>
        <taxon>Comamonadaceae</taxon>
        <taxon>Acidovorax</taxon>
    </lineage>
</organism>
<dbReference type="GO" id="GO:0005886">
    <property type="term" value="C:plasma membrane"/>
    <property type="evidence" value="ECO:0007669"/>
    <property type="project" value="UniProtKB-SubCell"/>
</dbReference>
<evidence type="ECO:0000256" key="5">
    <source>
        <dbReference type="ARBA" id="ARBA00022519"/>
    </source>
</evidence>
<keyword evidence="7" id="KW-1133">Transmembrane helix</keyword>
<dbReference type="GO" id="GO:0015627">
    <property type="term" value="C:type II protein secretion system complex"/>
    <property type="evidence" value="ECO:0007669"/>
    <property type="project" value="InterPro"/>
</dbReference>
<evidence type="ECO:0000256" key="2">
    <source>
        <dbReference type="ARBA" id="ARBA00021549"/>
    </source>
</evidence>
<feature type="domain" description="General secretion pathway GspH" evidence="11">
    <location>
        <begin position="54"/>
        <end position="183"/>
    </location>
</feature>
<comment type="caution">
    <text evidence="12">The sequence shown here is derived from an EMBL/GenBank/DDBJ whole genome shotgun (WGS) entry which is preliminary data.</text>
</comment>
<dbReference type="Pfam" id="PF07963">
    <property type="entry name" value="N_methyl"/>
    <property type="match status" value="1"/>
</dbReference>
<name>A0AAJ2F2Z9_ACIDE</name>
<proteinExistence type="inferred from homology"/>
<dbReference type="InterPro" id="IPR045584">
    <property type="entry name" value="Pilin-like"/>
</dbReference>
<reference evidence="12 14" key="1">
    <citation type="submission" date="2023-07" db="EMBL/GenBank/DDBJ databases">
        <title>Sorghum-associated microbial communities from plants grown in Nebraska, USA.</title>
        <authorList>
            <person name="Schachtman D."/>
        </authorList>
    </citation>
    <scope>NUCLEOTIDE SEQUENCE</scope>
    <source>
        <strain evidence="13 14">BE105</strain>
        <strain evidence="12">BE69</strain>
    </source>
</reference>
<dbReference type="PROSITE" id="PS00409">
    <property type="entry name" value="PROKAR_NTER_METHYL"/>
    <property type="match status" value="1"/>
</dbReference>
<gene>
    <name evidence="12" type="ORF">J2W88_004569</name>
    <name evidence="13" type="ORF">J2W93_004534</name>
</gene>
<evidence type="ECO:0000313" key="15">
    <source>
        <dbReference type="Proteomes" id="UP001253458"/>
    </source>
</evidence>
<evidence type="ECO:0000313" key="12">
    <source>
        <dbReference type="EMBL" id="MDR6769261.1"/>
    </source>
</evidence>
<evidence type="ECO:0000256" key="9">
    <source>
        <dbReference type="ARBA" id="ARBA00025772"/>
    </source>
</evidence>
<dbReference type="Pfam" id="PF12019">
    <property type="entry name" value="GspH"/>
    <property type="match status" value="1"/>
</dbReference>
<keyword evidence="4" id="KW-0488">Methylation</keyword>
<dbReference type="Proteomes" id="UP001253458">
    <property type="component" value="Unassembled WGS sequence"/>
</dbReference>
<dbReference type="EMBL" id="JAVDTS010000010">
    <property type="protein sequence ID" value="MDR6839666.1"/>
    <property type="molecule type" value="Genomic_DNA"/>
</dbReference>
<keyword evidence="6" id="KW-0812">Transmembrane</keyword>
<evidence type="ECO:0000256" key="8">
    <source>
        <dbReference type="ARBA" id="ARBA00023136"/>
    </source>
</evidence>
<dbReference type="Proteomes" id="UP001249076">
    <property type="component" value="Unassembled WGS sequence"/>
</dbReference>
<evidence type="ECO:0000256" key="7">
    <source>
        <dbReference type="ARBA" id="ARBA00022989"/>
    </source>
</evidence>
<evidence type="ECO:0000256" key="6">
    <source>
        <dbReference type="ARBA" id="ARBA00022692"/>
    </source>
</evidence>
<evidence type="ECO:0000259" key="11">
    <source>
        <dbReference type="Pfam" id="PF12019"/>
    </source>
</evidence>
<keyword evidence="14" id="KW-1185">Reference proteome</keyword>
<dbReference type="InterPro" id="IPR022346">
    <property type="entry name" value="T2SS_GspH"/>
</dbReference>
<evidence type="ECO:0000313" key="14">
    <source>
        <dbReference type="Proteomes" id="UP001249076"/>
    </source>
</evidence>
<dbReference type="InterPro" id="IPR012902">
    <property type="entry name" value="N_methyl_site"/>
</dbReference>
<evidence type="ECO:0000256" key="3">
    <source>
        <dbReference type="ARBA" id="ARBA00022475"/>
    </source>
</evidence>
<dbReference type="AlphaFoldDB" id="A0AAJ2F2Z9"/>
<protein>
    <recommendedName>
        <fullName evidence="2">Type II secretion system protein H</fullName>
    </recommendedName>
    <alternativeName>
        <fullName evidence="10">General secretion pathway protein H</fullName>
    </alternativeName>
</protein>
<dbReference type="EMBL" id="JAVDTL010000010">
    <property type="protein sequence ID" value="MDR6769261.1"/>
    <property type="molecule type" value="Genomic_DNA"/>
</dbReference>
<keyword evidence="8" id="KW-0472">Membrane</keyword>
<evidence type="ECO:0000256" key="4">
    <source>
        <dbReference type="ARBA" id="ARBA00022481"/>
    </source>
</evidence>
<comment type="subcellular location">
    <subcellularLocation>
        <location evidence="1">Cell inner membrane</location>
        <topology evidence="1">Single-pass membrane protein</topology>
    </subcellularLocation>
</comment>